<dbReference type="AlphaFoldDB" id="A0A8S0WIH3"/>
<keyword evidence="3" id="KW-1185">Reference proteome</keyword>
<gene>
    <name evidence="2" type="ORF">AAE3_LOCUS12627</name>
</gene>
<feature type="region of interest" description="Disordered" evidence="1">
    <location>
        <begin position="1"/>
        <end position="22"/>
    </location>
</feature>
<organism evidence="2 3">
    <name type="scientific">Cyclocybe aegerita</name>
    <name type="common">Black poplar mushroom</name>
    <name type="synonym">Agrocybe aegerita</name>
    <dbReference type="NCBI Taxonomy" id="1973307"/>
    <lineage>
        <taxon>Eukaryota</taxon>
        <taxon>Fungi</taxon>
        <taxon>Dikarya</taxon>
        <taxon>Basidiomycota</taxon>
        <taxon>Agaricomycotina</taxon>
        <taxon>Agaricomycetes</taxon>
        <taxon>Agaricomycetidae</taxon>
        <taxon>Agaricales</taxon>
        <taxon>Agaricineae</taxon>
        <taxon>Bolbitiaceae</taxon>
        <taxon>Cyclocybe</taxon>
    </lineage>
</organism>
<dbReference type="Proteomes" id="UP000467700">
    <property type="component" value="Unassembled WGS sequence"/>
</dbReference>
<sequence length="377" mass="42984">MPSRSRSPSSEPPNEPPSVDIYWKRRCLDMEQKLKKSEQKRKREEPEASVKQLGRGIPKLASLFLEVDEIVQHYDKHELLLLDELEESKFAGMNNEAVEKLKRDHMVFKEIARLVPNFKKTVDKSSPAALKSLYAEVNGALDTRGDDVSKLMHQVTHWFNTALPETRPLLDPLLCPIKYNWDDEEVRAKLRAAAPGYNYNDNFLLLCLFHNTKGLDEELRGFLRSPLLVKVFKFIFTAPTSSQLVDLTASSSNEIPQANKTVQHSRNSKGPGGNKSIASILNIKAVTLRSLAYAATQLVLALSSAPKWTIKHSGFNFQSFYKFIINYLEDFQGNREHCKKVEDLLLWWNKQVFPHVVPSTECDVRVNSMKALEELGM</sequence>
<feature type="compositionally biased region" description="Basic and acidic residues" evidence="1">
    <location>
        <begin position="33"/>
        <end position="48"/>
    </location>
</feature>
<reference evidence="2 3" key="1">
    <citation type="submission" date="2020-01" db="EMBL/GenBank/DDBJ databases">
        <authorList>
            <person name="Gupta K D."/>
        </authorList>
    </citation>
    <scope>NUCLEOTIDE SEQUENCE [LARGE SCALE GENOMIC DNA]</scope>
</reference>
<feature type="region of interest" description="Disordered" evidence="1">
    <location>
        <begin position="33"/>
        <end position="52"/>
    </location>
</feature>
<proteinExistence type="predicted"/>
<name>A0A8S0WIH3_CYCAE</name>
<dbReference type="EMBL" id="CACVBS010000090">
    <property type="protein sequence ID" value="CAA7270390.1"/>
    <property type="molecule type" value="Genomic_DNA"/>
</dbReference>
<dbReference type="Pfam" id="PF20414">
    <property type="entry name" value="DUF6698"/>
    <property type="match status" value="1"/>
</dbReference>
<comment type="caution">
    <text evidence="2">The sequence shown here is derived from an EMBL/GenBank/DDBJ whole genome shotgun (WGS) entry which is preliminary data.</text>
</comment>
<protein>
    <submittedName>
        <fullName evidence="2">Uncharacterized protein</fullName>
    </submittedName>
</protein>
<dbReference type="InterPro" id="IPR046521">
    <property type="entry name" value="DUF6698"/>
</dbReference>
<dbReference type="OrthoDB" id="2662502at2759"/>
<evidence type="ECO:0000313" key="3">
    <source>
        <dbReference type="Proteomes" id="UP000467700"/>
    </source>
</evidence>
<evidence type="ECO:0000256" key="1">
    <source>
        <dbReference type="SAM" id="MobiDB-lite"/>
    </source>
</evidence>
<accession>A0A8S0WIH3</accession>
<evidence type="ECO:0000313" key="2">
    <source>
        <dbReference type="EMBL" id="CAA7270390.1"/>
    </source>
</evidence>